<evidence type="ECO:0000256" key="1">
    <source>
        <dbReference type="ARBA" id="ARBA00004651"/>
    </source>
</evidence>
<dbReference type="Pfam" id="PF09335">
    <property type="entry name" value="VTT_dom"/>
    <property type="match status" value="1"/>
</dbReference>
<dbReference type="InterPro" id="IPR032816">
    <property type="entry name" value="VTT_dom"/>
</dbReference>
<feature type="transmembrane region" description="Helical" evidence="6">
    <location>
        <begin position="147"/>
        <end position="166"/>
    </location>
</feature>
<dbReference type="PANTHER" id="PTHR12677:SF59">
    <property type="entry name" value="GOLGI APPARATUS MEMBRANE PROTEIN TVP38-RELATED"/>
    <property type="match status" value="1"/>
</dbReference>
<feature type="transmembrane region" description="Helical" evidence="6">
    <location>
        <begin position="6"/>
        <end position="28"/>
    </location>
</feature>
<evidence type="ECO:0000256" key="2">
    <source>
        <dbReference type="ARBA" id="ARBA00022475"/>
    </source>
</evidence>
<keyword evidence="5 6" id="KW-0472">Membrane</keyword>
<feature type="transmembrane region" description="Helical" evidence="6">
    <location>
        <begin position="178"/>
        <end position="199"/>
    </location>
</feature>
<comment type="subcellular location">
    <subcellularLocation>
        <location evidence="1 6">Cell membrane</location>
        <topology evidence="1 6">Multi-pass membrane protein</topology>
    </subcellularLocation>
</comment>
<protein>
    <recommendedName>
        <fullName evidence="6">TVP38/TMEM64 family membrane protein</fullName>
    </recommendedName>
</protein>
<dbReference type="InterPro" id="IPR015414">
    <property type="entry name" value="TMEM64"/>
</dbReference>
<evidence type="ECO:0000256" key="6">
    <source>
        <dbReference type="RuleBase" id="RU366058"/>
    </source>
</evidence>
<keyword evidence="9" id="KW-1185">Reference proteome</keyword>
<name>A0ABX0J329_9BACL</name>
<comment type="similarity">
    <text evidence="6">Belongs to the TVP38/TMEM64 family.</text>
</comment>
<accession>A0ABX0J329</accession>
<keyword evidence="2 6" id="KW-1003">Cell membrane</keyword>
<sequence length="203" mass="23107">MNKWQTGILYVAFIIIFYVYKDQILYGIQQGNTPLYLIFLIAMGFILVPVIPYKVVIGLLGFIYGPLLGALISWSAASVASIIIFLLARYLFQKQARVFLMKFDRLERLHEKLERHPFMTILFARLMPLIPQAIVNIYPAILSIRLLPFATASAIGKIPAMLLFAFIGSSLTSDTQSLYISIAVYAVFLLITYLVYRVWNAKK</sequence>
<evidence type="ECO:0000259" key="7">
    <source>
        <dbReference type="Pfam" id="PF09335"/>
    </source>
</evidence>
<feature type="domain" description="VTT" evidence="7">
    <location>
        <begin position="51"/>
        <end position="169"/>
    </location>
</feature>
<organism evidence="8 9">
    <name type="scientific">Paenibacillus agricola</name>
    <dbReference type="NCBI Taxonomy" id="2716264"/>
    <lineage>
        <taxon>Bacteria</taxon>
        <taxon>Bacillati</taxon>
        <taxon>Bacillota</taxon>
        <taxon>Bacilli</taxon>
        <taxon>Bacillales</taxon>
        <taxon>Paenibacillaceae</taxon>
        <taxon>Paenibacillus</taxon>
    </lineage>
</organism>
<comment type="caution">
    <text evidence="8">The sequence shown here is derived from an EMBL/GenBank/DDBJ whole genome shotgun (WGS) entry which is preliminary data.</text>
</comment>
<evidence type="ECO:0000256" key="3">
    <source>
        <dbReference type="ARBA" id="ARBA00022692"/>
    </source>
</evidence>
<dbReference type="EMBL" id="JAAOIW010000002">
    <property type="protein sequence ID" value="NHN29524.1"/>
    <property type="molecule type" value="Genomic_DNA"/>
</dbReference>
<evidence type="ECO:0000313" key="8">
    <source>
        <dbReference type="EMBL" id="NHN29524.1"/>
    </source>
</evidence>
<feature type="transmembrane region" description="Helical" evidence="6">
    <location>
        <begin position="35"/>
        <end position="65"/>
    </location>
</feature>
<dbReference type="Proteomes" id="UP001165962">
    <property type="component" value="Unassembled WGS sequence"/>
</dbReference>
<evidence type="ECO:0000313" key="9">
    <source>
        <dbReference type="Proteomes" id="UP001165962"/>
    </source>
</evidence>
<dbReference type="RefSeq" id="WP_166147556.1">
    <property type="nucleotide sequence ID" value="NZ_JAAOIW010000002.1"/>
</dbReference>
<reference evidence="8" key="1">
    <citation type="submission" date="2020-03" db="EMBL/GenBank/DDBJ databases">
        <title>Draft sequencing of Paenibacilllus sp. S3N08.</title>
        <authorList>
            <person name="Kim D.-U."/>
        </authorList>
    </citation>
    <scope>NUCLEOTIDE SEQUENCE</scope>
    <source>
        <strain evidence="8">S3N08</strain>
    </source>
</reference>
<evidence type="ECO:0000256" key="4">
    <source>
        <dbReference type="ARBA" id="ARBA00022989"/>
    </source>
</evidence>
<feature type="transmembrane region" description="Helical" evidence="6">
    <location>
        <begin position="71"/>
        <end position="92"/>
    </location>
</feature>
<proteinExistence type="inferred from homology"/>
<keyword evidence="4 6" id="KW-1133">Transmembrane helix</keyword>
<keyword evidence="3 6" id="KW-0812">Transmembrane</keyword>
<gene>
    <name evidence="8" type="ORF">G9U52_06715</name>
</gene>
<dbReference type="PANTHER" id="PTHR12677">
    <property type="entry name" value="GOLGI APPARATUS MEMBRANE PROTEIN TVP38-RELATED"/>
    <property type="match status" value="1"/>
</dbReference>
<evidence type="ECO:0000256" key="5">
    <source>
        <dbReference type="ARBA" id="ARBA00023136"/>
    </source>
</evidence>